<dbReference type="Proteomes" id="UP000265520">
    <property type="component" value="Unassembled WGS sequence"/>
</dbReference>
<evidence type="ECO:0000313" key="2">
    <source>
        <dbReference type="EMBL" id="MCI55269.1"/>
    </source>
</evidence>
<comment type="caution">
    <text evidence="2">The sequence shown here is derived from an EMBL/GenBank/DDBJ whole genome shotgun (WGS) entry which is preliminary data.</text>
</comment>
<dbReference type="EMBL" id="LXQA010493423">
    <property type="protein sequence ID" value="MCI55269.1"/>
    <property type="molecule type" value="Genomic_DNA"/>
</dbReference>
<feature type="non-terminal residue" evidence="2">
    <location>
        <position position="1"/>
    </location>
</feature>
<feature type="region of interest" description="Disordered" evidence="1">
    <location>
        <begin position="20"/>
        <end position="40"/>
    </location>
</feature>
<reference evidence="2 3" key="1">
    <citation type="journal article" date="2018" name="Front. Plant Sci.">
        <title>Red Clover (Trifolium pratense) and Zigzag Clover (T. medium) - A Picture of Genomic Similarities and Differences.</title>
        <authorList>
            <person name="Dluhosova J."/>
            <person name="Istvanek J."/>
            <person name="Nedelnik J."/>
            <person name="Repkova J."/>
        </authorList>
    </citation>
    <scope>NUCLEOTIDE SEQUENCE [LARGE SCALE GENOMIC DNA]</scope>
    <source>
        <strain evidence="3">cv. 10/8</strain>
        <tissue evidence="2">Leaf</tissue>
    </source>
</reference>
<keyword evidence="3" id="KW-1185">Reference proteome</keyword>
<accession>A0A392T2K6</accession>
<dbReference type="AlphaFoldDB" id="A0A392T2K6"/>
<evidence type="ECO:0000313" key="3">
    <source>
        <dbReference type="Proteomes" id="UP000265520"/>
    </source>
</evidence>
<feature type="compositionally biased region" description="Polar residues" evidence="1">
    <location>
        <begin position="28"/>
        <end position="40"/>
    </location>
</feature>
<sequence length="90" mass="10156">THSNESKVLINVNDTRRPWSKWRGNGGFSSNQGTRSNSYGGKNKECSYCGQTNHIVKNDYRKHGFPPNYGRNFVANNASLESMEGREGRC</sequence>
<protein>
    <submittedName>
        <fullName evidence="2">Uncharacterized protein</fullName>
    </submittedName>
</protein>
<proteinExistence type="predicted"/>
<organism evidence="2 3">
    <name type="scientific">Trifolium medium</name>
    <dbReference type="NCBI Taxonomy" id="97028"/>
    <lineage>
        <taxon>Eukaryota</taxon>
        <taxon>Viridiplantae</taxon>
        <taxon>Streptophyta</taxon>
        <taxon>Embryophyta</taxon>
        <taxon>Tracheophyta</taxon>
        <taxon>Spermatophyta</taxon>
        <taxon>Magnoliopsida</taxon>
        <taxon>eudicotyledons</taxon>
        <taxon>Gunneridae</taxon>
        <taxon>Pentapetalae</taxon>
        <taxon>rosids</taxon>
        <taxon>fabids</taxon>
        <taxon>Fabales</taxon>
        <taxon>Fabaceae</taxon>
        <taxon>Papilionoideae</taxon>
        <taxon>50 kb inversion clade</taxon>
        <taxon>NPAAA clade</taxon>
        <taxon>Hologalegina</taxon>
        <taxon>IRL clade</taxon>
        <taxon>Trifolieae</taxon>
        <taxon>Trifolium</taxon>
    </lineage>
</organism>
<name>A0A392T2K6_9FABA</name>
<evidence type="ECO:0000256" key="1">
    <source>
        <dbReference type="SAM" id="MobiDB-lite"/>
    </source>
</evidence>